<evidence type="ECO:0000313" key="3">
    <source>
        <dbReference type="EMBL" id="KCZ63584.1"/>
    </source>
</evidence>
<feature type="transmembrane region" description="Helical" evidence="1">
    <location>
        <begin position="6"/>
        <end position="27"/>
    </location>
</feature>
<keyword evidence="4" id="KW-1185">Reference proteome</keyword>
<keyword evidence="1" id="KW-0812">Transmembrane</keyword>
<protein>
    <recommendedName>
        <fullName evidence="6">DUF4760 domain-containing protein</fullName>
    </recommendedName>
</protein>
<dbReference type="RefSeq" id="WP_035549414.1">
    <property type="nucleotide sequence ID" value="NZ_AWFH01000005.1"/>
</dbReference>
<sequence length="163" mass="19134">MTLEQLYFIAGIVSSVAVIASLIFVGFQLRHSADQQRIATAVGYYDIFRDHMKILSEAGMVDLFLRGLDTDPQEFEAADRTRLNVFYTMVTRGYQVMHYQARKKVFEEDFWRHSQNHFRDHLASKYYQGFWKARRHHFPPSFRKLVDELIKAGPTAPLLEMEP</sequence>
<evidence type="ECO:0000256" key="1">
    <source>
        <dbReference type="SAM" id="Phobius"/>
    </source>
</evidence>
<dbReference type="eggNOG" id="ENOG5030285">
    <property type="taxonomic scope" value="Bacteria"/>
</dbReference>
<accession>A0A059E6M4</accession>
<organism evidence="3 4">
    <name type="scientific">Hyphomonas atlantica</name>
    <dbReference type="NCBI Taxonomy" id="1280948"/>
    <lineage>
        <taxon>Bacteria</taxon>
        <taxon>Pseudomonadati</taxon>
        <taxon>Pseudomonadota</taxon>
        <taxon>Alphaproteobacteria</taxon>
        <taxon>Hyphomonadales</taxon>
        <taxon>Hyphomonadaceae</taxon>
        <taxon>Hyphomonas</taxon>
    </lineage>
</organism>
<evidence type="ECO:0000313" key="2">
    <source>
        <dbReference type="EMBL" id="HBQ49268.1"/>
    </source>
</evidence>
<reference evidence="2 5" key="2">
    <citation type="journal article" date="2018" name="Nat. Biotechnol.">
        <title>A standardized bacterial taxonomy based on genome phylogeny substantially revises the tree of life.</title>
        <authorList>
            <person name="Parks D.H."/>
            <person name="Chuvochina M."/>
            <person name="Waite D.W."/>
            <person name="Rinke C."/>
            <person name="Skarshewski A."/>
            <person name="Chaumeil P.A."/>
            <person name="Hugenholtz P."/>
        </authorList>
    </citation>
    <scope>NUCLEOTIDE SEQUENCE [LARGE SCALE GENOMIC DNA]</scope>
    <source>
        <strain evidence="2">UBA10378</strain>
    </source>
</reference>
<dbReference type="OrthoDB" id="7628202at2"/>
<gene>
    <name evidence="2" type="ORF">DD728_10355</name>
    <name evidence="3" type="ORF">HY36_13910</name>
</gene>
<dbReference type="GeneID" id="92501383"/>
<dbReference type="EMBL" id="DOGS01000206">
    <property type="protein sequence ID" value="HBQ49268.1"/>
    <property type="molecule type" value="Genomic_DNA"/>
</dbReference>
<keyword evidence="1" id="KW-1133">Transmembrane helix</keyword>
<keyword evidence="1" id="KW-0472">Membrane</keyword>
<dbReference type="EMBL" id="AWFH01000005">
    <property type="protein sequence ID" value="KCZ63584.1"/>
    <property type="molecule type" value="Genomic_DNA"/>
</dbReference>
<reference evidence="3 4" key="1">
    <citation type="journal article" date="2014" name="Antonie Van Leeuwenhoek">
        <title>Hyphomonas beringensis sp. nov. and Hyphomonas chukchiensis sp. nov., isolated from surface seawater of the Bering Sea and Chukchi Sea.</title>
        <authorList>
            <person name="Li C."/>
            <person name="Lai Q."/>
            <person name="Li G."/>
            <person name="Dong C."/>
            <person name="Wang J."/>
            <person name="Liao Y."/>
            <person name="Shao Z."/>
        </authorList>
    </citation>
    <scope>NUCLEOTIDE SEQUENCE [LARGE SCALE GENOMIC DNA]</scope>
    <source>
        <strain evidence="3 4">22II1-22F38</strain>
    </source>
</reference>
<evidence type="ECO:0000313" key="5">
    <source>
        <dbReference type="Proteomes" id="UP000263957"/>
    </source>
</evidence>
<dbReference type="AlphaFoldDB" id="A0A059E6M4"/>
<dbReference type="Proteomes" id="UP000263957">
    <property type="component" value="Unassembled WGS sequence"/>
</dbReference>
<name>A0A059E6M4_9PROT</name>
<proteinExistence type="predicted"/>
<evidence type="ECO:0000313" key="4">
    <source>
        <dbReference type="Proteomes" id="UP000024547"/>
    </source>
</evidence>
<dbReference type="PATRIC" id="fig|1280948.3.peg.1021"/>
<dbReference type="Proteomes" id="UP000024547">
    <property type="component" value="Unassembled WGS sequence"/>
</dbReference>
<comment type="caution">
    <text evidence="3">The sequence shown here is derived from an EMBL/GenBank/DDBJ whole genome shotgun (WGS) entry which is preliminary data.</text>
</comment>
<evidence type="ECO:0008006" key="6">
    <source>
        <dbReference type="Google" id="ProtNLM"/>
    </source>
</evidence>
<dbReference type="STRING" id="1280948.HY36_13910"/>